<keyword evidence="6" id="KW-0695">RNA-directed DNA polymerase</keyword>
<keyword evidence="2" id="KW-0548">Nucleotidyltransferase</keyword>
<dbReference type="Pfam" id="PF17921">
    <property type="entry name" value="Integrase_H2C2"/>
    <property type="match status" value="1"/>
</dbReference>
<dbReference type="InterPro" id="IPR000477">
    <property type="entry name" value="RT_dom"/>
</dbReference>
<keyword evidence="4" id="KW-0255">Endonuclease</keyword>
<evidence type="ECO:0000256" key="5">
    <source>
        <dbReference type="ARBA" id="ARBA00022801"/>
    </source>
</evidence>
<feature type="compositionally biased region" description="Low complexity" evidence="7">
    <location>
        <begin position="219"/>
        <end position="242"/>
    </location>
</feature>
<evidence type="ECO:0000259" key="8">
    <source>
        <dbReference type="PROSITE" id="PS50878"/>
    </source>
</evidence>
<feature type="domain" description="Integrase catalytic" evidence="9">
    <location>
        <begin position="1214"/>
        <end position="1378"/>
    </location>
</feature>
<keyword evidence="1" id="KW-0808">Transferase</keyword>
<feature type="region of interest" description="Disordered" evidence="7">
    <location>
        <begin position="1060"/>
        <end position="1086"/>
    </location>
</feature>
<dbReference type="EMBL" id="CAJNOH010007162">
    <property type="protein sequence ID" value="CAF1450958.1"/>
    <property type="molecule type" value="Genomic_DNA"/>
</dbReference>
<dbReference type="Gene3D" id="3.30.420.10">
    <property type="entry name" value="Ribonuclease H-like superfamily/Ribonuclease H"/>
    <property type="match status" value="1"/>
</dbReference>
<keyword evidence="3" id="KW-0540">Nuclease</keyword>
<dbReference type="GO" id="GO:0015074">
    <property type="term" value="P:DNA integration"/>
    <property type="evidence" value="ECO:0007669"/>
    <property type="project" value="InterPro"/>
</dbReference>
<proteinExistence type="predicted"/>
<evidence type="ECO:0000256" key="3">
    <source>
        <dbReference type="ARBA" id="ARBA00022722"/>
    </source>
</evidence>
<comment type="caution">
    <text evidence="10">The sequence shown here is derived from an EMBL/GenBank/DDBJ whole genome shotgun (WGS) entry which is preliminary data.</text>
</comment>
<organism evidence="10 12">
    <name type="scientific">Rotaria sordida</name>
    <dbReference type="NCBI Taxonomy" id="392033"/>
    <lineage>
        <taxon>Eukaryota</taxon>
        <taxon>Metazoa</taxon>
        <taxon>Spiralia</taxon>
        <taxon>Gnathifera</taxon>
        <taxon>Rotifera</taxon>
        <taxon>Eurotatoria</taxon>
        <taxon>Bdelloidea</taxon>
        <taxon>Philodinida</taxon>
        <taxon>Philodinidae</taxon>
        <taxon>Rotaria</taxon>
    </lineage>
</organism>
<evidence type="ECO:0000256" key="2">
    <source>
        <dbReference type="ARBA" id="ARBA00022695"/>
    </source>
</evidence>
<evidence type="ECO:0000313" key="13">
    <source>
        <dbReference type="Proteomes" id="UP000663870"/>
    </source>
</evidence>
<evidence type="ECO:0000256" key="6">
    <source>
        <dbReference type="ARBA" id="ARBA00022918"/>
    </source>
</evidence>
<evidence type="ECO:0000313" key="12">
    <source>
        <dbReference type="Proteomes" id="UP000663854"/>
    </source>
</evidence>
<gene>
    <name evidence="11" type="ORF">JXQ802_LOCUS52903</name>
    <name evidence="10" type="ORF">PYM288_LOCUS36545</name>
</gene>
<dbReference type="FunFam" id="3.30.420.10:FF:000032">
    <property type="entry name" value="Retrovirus-related Pol polyprotein from transposon 297-like Protein"/>
    <property type="match status" value="1"/>
</dbReference>
<evidence type="ECO:0000259" key="9">
    <source>
        <dbReference type="PROSITE" id="PS50994"/>
    </source>
</evidence>
<dbReference type="GO" id="GO:0016787">
    <property type="term" value="F:hydrolase activity"/>
    <property type="evidence" value="ECO:0007669"/>
    <property type="project" value="UniProtKB-KW"/>
</dbReference>
<dbReference type="Proteomes" id="UP000663870">
    <property type="component" value="Unassembled WGS sequence"/>
</dbReference>
<protein>
    <recommendedName>
        <fullName evidence="14">Reverse transcriptase</fullName>
    </recommendedName>
</protein>
<dbReference type="InterPro" id="IPR036397">
    <property type="entry name" value="RNaseH_sf"/>
</dbReference>
<dbReference type="InterPro" id="IPR041588">
    <property type="entry name" value="Integrase_H2C2"/>
</dbReference>
<name>A0A815PMN9_9BILA</name>
<dbReference type="InterPro" id="IPR005162">
    <property type="entry name" value="Retrotrans_gag_dom"/>
</dbReference>
<dbReference type="PANTHER" id="PTHR37984">
    <property type="entry name" value="PROTEIN CBG26694"/>
    <property type="match status" value="1"/>
</dbReference>
<dbReference type="GO" id="GO:0003964">
    <property type="term" value="F:RNA-directed DNA polymerase activity"/>
    <property type="evidence" value="ECO:0007669"/>
    <property type="project" value="UniProtKB-KW"/>
</dbReference>
<dbReference type="EMBL" id="CAJNOL010008799">
    <property type="protein sequence ID" value="CAF1638962.1"/>
    <property type="molecule type" value="Genomic_DNA"/>
</dbReference>
<reference evidence="10" key="1">
    <citation type="submission" date="2021-02" db="EMBL/GenBank/DDBJ databases">
        <authorList>
            <person name="Nowell W R."/>
        </authorList>
    </citation>
    <scope>NUCLEOTIDE SEQUENCE</scope>
</reference>
<dbReference type="InterPro" id="IPR041373">
    <property type="entry name" value="RT_RNaseH"/>
</dbReference>
<dbReference type="Gene3D" id="1.10.340.70">
    <property type="match status" value="1"/>
</dbReference>
<keyword evidence="13" id="KW-1185">Reference proteome</keyword>
<evidence type="ECO:0000256" key="1">
    <source>
        <dbReference type="ARBA" id="ARBA00022679"/>
    </source>
</evidence>
<dbReference type="Pfam" id="PF00665">
    <property type="entry name" value="rve"/>
    <property type="match status" value="1"/>
</dbReference>
<keyword evidence="5" id="KW-0378">Hydrolase</keyword>
<dbReference type="SUPFAM" id="SSF53098">
    <property type="entry name" value="Ribonuclease H-like"/>
    <property type="match status" value="1"/>
</dbReference>
<dbReference type="PROSITE" id="PS50994">
    <property type="entry name" value="INTEGRASE"/>
    <property type="match status" value="1"/>
</dbReference>
<dbReference type="Pfam" id="PF03732">
    <property type="entry name" value="Retrotrans_gag"/>
    <property type="match status" value="1"/>
</dbReference>
<sequence length="1500" mass="173805">METQNIDTRKMADQTLLAKARKARFDDLPNFSGHPSEDVERFLKSIKNITKATDESDNHEILEIVRGKLIRSAGIWFDNNEPNFKKWSDFEAAFRNRYFSTTSTHKKFDTLKQRKQLPDEPITSYFDDIINLCQEIDPTMSEKIIIQHLMSGINPDFRKELSRRESSINTLNEFLKYAKIEQDLHDTFRNLSIDSQQPYANFNRPSLTAALNQPKRYYNNMNHNNSVSHSTQSQSSVSQRNSIPTLGNRTSMAPDRQQIRNYPPQSISKKKPINSRPTSQYQFNNCKFIYKTHTCQTANSTPLDIIGQIELEIKIKYIKTYIIAYVATNLITPILLGNDWINFNHVHLFGDQKHLTIPDQHGQLTRIPYTEPASINYPALLVNQITLPPHSQTLVDITSQVTNANNLIFEPYDRYISKFIFIPHTLLNVNNHQAKILLINAQNRQQTLPKNTRIGTLSYDTTLSICTTIQNSTKPEPPSNFQSSRKHKIPKIRAISYDKDNSNQTLRDNRCHQCNEYFLSGNDLQKHLRAQCYSDQIRKQIIESTAHIGNPKHREAIQDILWRNKILFDPTPSIINIPPQSAIRTGDHPPIYSKQYSASYKDQEIKFQETQKLLERGQIEESTSPWSSPIVLVKKKDKTMRFCIDYRRLNAITIKDAFPLPRIDEIFDQLSDATYYTKFDFKSGYFQVPLSEEDRPKTAFSTRDNHYQFTVLPQGITNGPATFQRVINHILGPARWKYALAYIDDVIIYSKTFEEHLSHLKEICQILKNARFRLNPDKCEIARTQTEYLGHHIQNGEIRPSPHNIQGLLNTKLPQTADEACKFVKAAEYYRKFIPNFSQIAEPLRKFVPTTRTQQKKGQKTLIKLTDEEIKAFEQLKHFLTTDLVLRLPNNRFPFKVQTDASDEGIGAVLLQTYPDGDRPVAYLSKKFTQAQRKWSPMEQECYAFICALDKWHNYLSGIKFTWETDHKALTQLNQKAQLNKRCERWRLKILEYDFKVKYIPGSTNSMPDYLSRSPVDDAEEDPDEVSLLISKSTQTDFSDIKNQSSIVAAVQTRAMKLRHQTLNDPNDGTKSAQDSLTSSSANQTLNNSMKENRIISFSIEELIQAQQNDNYAKNILNNIKKYKNYMIKDNLLMCRSKPSVPYVPQGDFRKTILQIYHDTAANGAHFGRDKTIYKIKQRYFWPSMYKDIDNYVKSCILCAQHNPRRQKTPGKLRPIKPPEGVWQLVAMDFHGPINPTSRRGNKYIICLTDILSKFVVTKAVRDNTAQTAVKFLKEDVISKFGTPRCILTDNGTHFTSTVMNELVKQIGSTHLYSTPYHPQSNGQVERYNSTMDAKIAALSNIQKTDWDDQLPFVTFNYNTSIHSSTKQIPFEMMYGRTPILPFDYQEDNVTIQYDNEHVKKLHEFLAKLNAQAKINIIKNQERYKQRYDANRSDPLYNTGDLVLVKTLHMHSKFNVRYEGPFRITEKLAPKTFIVQHIKKPTLHRQVTTDVLLPIFERIH</sequence>
<dbReference type="Pfam" id="PF00078">
    <property type="entry name" value="RVT_1"/>
    <property type="match status" value="1"/>
</dbReference>
<dbReference type="Gene3D" id="3.30.70.270">
    <property type="match status" value="2"/>
</dbReference>
<dbReference type="FunFam" id="3.10.20.370:FF:000001">
    <property type="entry name" value="Retrovirus-related Pol polyprotein from transposon 17.6-like protein"/>
    <property type="match status" value="1"/>
</dbReference>
<dbReference type="Gene3D" id="3.10.10.10">
    <property type="entry name" value="HIV Type 1 Reverse Transcriptase, subunit A, domain 1"/>
    <property type="match status" value="1"/>
</dbReference>
<dbReference type="Pfam" id="PF17917">
    <property type="entry name" value="RT_RNaseH"/>
    <property type="match status" value="1"/>
</dbReference>
<dbReference type="InterPro" id="IPR043128">
    <property type="entry name" value="Rev_trsase/Diguanyl_cyclase"/>
</dbReference>
<dbReference type="InterPro" id="IPR043502">
    <property type="entry name" value="DNA/RNA_pol_sf"/>
</dbReference>
<evidence type="ECO:0000313" key="11">
    <source>
        <dbReference type="EMBL" id="CAF1638962.1"/>
    </source>
</evidence>
<dbReference type="GO" id="GO:0003676">
    <property type="term" value="F:nucleic acid binding"/>
    <property type="evidence" value="ECO:0007669"/>
    <property type="project" value="InterPro"/>
</dbReference>
<dbReference type="InterPro" id="IPR001584">
    <property type="entry name" value="Integrase_cat-core"/>
</dbReference>
<accession>A0A815PMN9</accession>
<evidence type="ECO:0008006" key="14">
    <source>
        <dbReference type="Google" id="ProtNLM"/>
    </source>
</evidence>
<dbReference type="PANTHER" id="PTHR37984:SF5">
    <property type="entry name" value="PROTEIN NYNRIN-LIKE"/>
    <property type="match status" value="1"/>
</dbReference>
<dbReference type="FunFam" id="1.10.340.70:FF:000001">
    <property type="entry name" value="Retrovirus-related Pol polyprotein from transposon gypsy-like Protein"/>
    <property type="match status" value="1"/>
</dbReference>
<feature type="region of interest" description="Disordered" evidence="7">
    <location>
        <begin position="217"/>
        <end position="276"/>
    </location>
</feature>
<evidence type="ECO:0000313" key="10">
    <source>
        <dbReference type="EMBL" id="CAF1450958.1"/>
    </source>
</evidence>
<evidence type="ECO:0000256" key="7">
    <source>
        <dbReference type="SAM" id="MobiDB-lite"/>
    </source>
</evidence>
<dbReference type="InterPro" id="IPR012337">
    <property type="entry name" value="RNaseH-like_sf"/>
</dbReference>
<dbReference type="CDD" id="cd09274">
    <property type="entry name" value="RNase_HI_RT_Ty3"/>
    <property type="match status" value="1"/>
</dbReference>
<dbReference type="GO" id="GO:0004519">
    <property type="term" value="F:endonuclease activity"/>
    <property type="evidence" value="ECO:0007669"/>
    <property type="project" value="UniProtKB-KW"/>
</dbReference>
<dbReference type="SUPFAM" id="SSF56672">
    <property type="entry name" value="DNA/RNA polymerases"/>
    <property type="match status" value="1"/>
</dbReference>
<feature type="compositionally biased region" description="Polar residues" evidence="7">
    <location>
        <begin position="1061"/>
        <end position="1086"/>
    </location>
</feature>
<evidence type="ECO:0000256" key="4">
    <source>
        <dbReference type="ARBA" id="ARBA00022759"/>
    </source>
</evidence>
<dbReference type="InterPro" id="IPR050951">
    <property type="entry name" value="Retrovirus_Pol_polyprotein"/>
</dbReference>
<feature type="domain" description="Reverse transcriptase" evidence="8">
    <location>
        <begin position="614"/>
        <end position="793"/>
    </location>
</feature>
<dbReference type="PROSITE" id="PS50878">
    <property type="entry name" value="RT_POL"/>
    <property type="match status" value="1"/>
</dbReference>
<dbReference type="CDD" id="cd01647">
    <property type="entry name" value="RT_LTR"/>
    <property type="match status" value="1"/>
</dbReference>
<dbReference type="Proteomes" id="UP000663854">
    <property type="component" value="Unassembled WGS sequence"/>
</dbReference>